<dbReference type="SUPFAM" id="SSF48371">
    <property type="entry name" value="ARM repeat"/>
    <property type="match status" value="1"/>
</dbReference>
<gene>
    <name evidence="2" type="ORF">PM001_LOCUS15027</name>
</gene>
<evidence type="ECO:0000313" key="3">
    <source>
        <dbReference type="Proteomes" id="UP001162060"/>
    </source>
</evidence>
<dbReference type="Pfam" id="PF12530">
    <property type="entry name" value="DUF3730"/>
    <property type="match status" value="1"/>
</dbReference>
<dbReference type="Proteomes" id="UP001162060">
    <property type="component" value="Unassembled WGS sequence"/>
</dbReference>
<comment type="caution">
    <text evidence="2">The sequence shown here is derived from an EMBL/GenBank/DDBJ whole genome shotgun (WGS) entry which is preliminary data.</text>
</comment>
<dbReference type="InterPro" id="IPR022542">
    <property type="entry name" value="FOCAD/RST1_DUF3730"/>
</dbReference>
<dbReference type="PANTHER" id="PTHR16212">
    <property type="entry name" value="FOCADHESIN FAMILY MEMBER"/>
    <property type="match status" value="1"/>
</dbReference>
<reference evidence="2" key="1">
    <citation type="submission" date="2024-01" db="EMBL/GenBank/DDBJ databases">
        <authorList>
            <person name="Webb A."/>
        </authorList>
    </citation>
    <scope>NUCLEOTIDE SEQUENCE</scope>
    <source>
        <strain evidence="2">Pm1</strain>
    </source>
</reference>
<dbReference type="InterPro" id="IPR016024">
    <property type="entry name" value="ARM-type_fold"/>
</dbReference>
<accession>A0AAV1U7M4</accession>
<dbReference type="PANTHER" id="PTHR16212:SF4">
    <property type="entry name" value="FOCADHESIN"/>
    <property type="match status" value="1"/>
</dbReference>
<feature type="domain" description="DUF3730" evidence="1">
    <location>
        <begin position="483"/>
        <end position="683"/>
    </location>
</feature>
<evidence type="ECO:0000259" key="1">
    <source>
        <dbReference type="Pfam" id="PF12530"/>
    </source>
</evidence>
<dbReference type="InterPro" id="IPR045163">
    <property type="entry name" value="Focadhesin/RST1"/>
</dbReference>
<proteinExistence type="predicted"/>
<name>A0AAV1U7M4_9STRA</name>
<evidence type="ECO:0000313" key="2">
    <source>
        <dbReference type="EMBL" id="CAK7929877.1"/>
    </source>
</evidence>
<dbReference type="EMBL" id="CAKLBY020000153">
    <property type="protein sequence ID" value="CAK7929877.1"/>
    <property type="molecule type" value="Genomic_DNA"/>
</dbReference>
<protein>
    <recommendedName>
        <fullName evidence="1">DUF3730 domain-containing protein</fullName>
    </recommendedName>
</protein>
<organism evidence="2 3">
    <name type="scientific">Peronospora matthiolae</name>
    <dbReference type="NCBI Taxonomy" id="2874970"/>
    <lineage>
        <taxon>Eukaryota</taxon>
        <taxon>Sar</taxon>
        <taxon>Stramenopiles</taxon>
        <taxon>Oomycota</taxon>
        <taxon>Peronosporomycetes</taxon>
        <taxon>Peronosporales</taxon>
        <taxon>Peronosporaceae</taxon>
        <taxon>Peronospora</taxon>
    </lineage>
</organism>
<dbReference type="GO" id="GO:0060147">
    <property type="term" value="P:regulation of post-transcriptional gene silencing"/>
    <property type="evidence" value="ECO:0007669"/>
    <property type="project" value="InterPro"/>
</dbReference>
<sequence>MATVLPTLLKALRQASTPSEISTAVDKAIDRLISTSSLVESQKLVSGLRQHRLTGNLYEKLQQAAAICTEPLSKAEYLGMMLLQESVDLLETLPVSTQRSDLLRVYNANHGVLSGYLAALTAENMSCLTTKLDTQKARQTLEVISPVLKSVLMDTLQTSDGHKAAVLNAMARVAWKSENADHEIVQPSVVHILVQALELIPYTQLSRPTYGIHVTLLVDLLSAQAAGGTKPVAIAARTARFVLQSTQLLIRRDVGVVTLLQSLEQLARAVPEAFWCSGFLMSAAYFLVESCETSLEQQLMLRVLRQALTYGREVVAGSRTVYVEILVLPLSSMISVHGAAVSELLQMMMEIKSMSTYTCEDGFENDVHLTETATHARSAIQIVGDEESCQRWLNSLFVSSGAVSTSNAADKWIALLLMALMSDERTAFRDNATRCLERQVNSSPKFWGAVTTKSLVPSLVFLVSQRPPGKAKKASARGFAEWMMSCLYCLAALAATTTDTMRVVLRLIDSMNNTAKMRPIALRCMFEVWRNESRVFPRLETMLLEPTSPVDDVGRHIVRMATIKALCEKDPELGVQFIAPVQAFLEDQLKSVVSMAMDAIAALCGGDCLDFYVAFKIIAQKIRKKKVTCAEEPLFQERLCHFYTLGGADSTTNRKDAMKLLNQTWKFTLSEYASVRKFAYRALCRYPLNLSGLCVIIDESAGYDGDEVSKEEVVERLDDLLVHLQTENDPDVRVEVEKLAAEVIRHESTQLAAIAGRGQRIVSAVSGGHRQQQSAQRLKSFATVSGAATKELKALLPTRVEVESMFAANSTTTDWSGYLLAFQPKALIDTKNVSRKDKLVRLATQNVIELEQTVKLVLQNMELPWVSVSMLPDCDSRYKVFLLIQALMEGWRGFMVTFICSLDELAKLKTPTSVDDADVAFRVFSEGITSLFDLLLKCTSNKEGGAVAAGALAGELCGSRHWQNPQLRLMHETTVKELSHRLALSIEQTRVLSTDTSDTSFSCIGASIAVQLSLDHRSIDAVDSCSNYCIQLDKIERMFTRLYQTKSDDLLGCCALLGLSRIATLYTSGDKTEAFEVTQWRHEQVKPIAELIFDSFLNSDDAKRPNKSSTGHGDSVFPLYGMTEARIPLDIIASGFKQPSSSSSILLRWASLMGLARLSDGFLRIKRVDWLTNLQRVLLAVWEERESANTVAVALGPVLLQSVRFNLLPSSSLETFVATCNRRAAEASVGNADCGFLMMAVASVLCQIHNYGGSSDKTQNQIESAVKHIENALAHDGEPGRVGHTMMLSGIANFFHLTFGISRSSVASTLNVGANVELTLDFDATKTLVQLVRQSTRTEGHCTFAKTMLGAIARAADSFYVSPKKKSFDVEIRTLPSSCLLVRTLKWLQRVNHSENDFSFRDGPTTELISQTRQAVSLICCLTSVGAVLPPFGYGMFLHRIMLRLCSVDTSVACVRFAATQSSCDELLASELLSGDWFGNASAALQAELMAWLSTAAARVPTDVLKTLLVTTFDILKEIWRRDTSSSRSALLFDSWTSMLRNALDSSAHRISDDSLAVVNNFVLEKVVVELPFDVHASRQVEQFATRVLSKLDYGERSVVDAILKLDVMNMSTWSWWRSGVFVTELAKLDVFALTKLEASLIFQWILRHDFVEWTDEYYIDTYLLPLTARIGALVAQHTRPDDNVSSLLDVIDTFSRISSSLDVSNRSHISKRRALFAFLACVLSWNSALSHEKYLLETSRTDIVSTSSAVALLPFGLAACACSAKKISTIGERLLTLLRQLARTDTIEVAEYTGVLLICSRQMYVAADRWHIPCTMSSEIKELWSLSDTS</sequence>